<reference evidence="2" key="1">
    <citation type="journal article" date="2019" name="Sci. Rep.">
        <title>Draft genome of Tanacetum cinerariifolium, the natural source of mosquito coil.</title>
        <authorList>
            <person name="Yamashiro T."/>
            <person name="Shiraishi A."/>
            <person name="Satake H."/>
            <person name="Nakayama K."/>
        </authorList>
    </citation>
    <scope>NUCLEOTIDE SEQUENCE</scope>
</reference>
<evidence type="ECO:0000256" key="1">
    <source>
        <dbReference type="SAM" id="MobiDB-lite"/>
    </source>
</evidence>
<feature type="compositionally biased region" description="Basic and acidic residues" evidence="1">
    <location>
        <begin position="277"/>
        <end position="290"/>
    </location>
</feature>
<dbReference type="AlphaFoldDB" id="A0A6L2KGF8"/>
<proteinExistence type="predicted"/>
<feature type="region of interest" description="Disordered" evidence="1">
    <location>
        <begin position="269"/>
        <end position="290"/>
    </location>
</feature>
<gene>
    <name evidence="2" type="ORF">Tci_020434</name>
</gene>
<comment type="caution">
    <text evidence="2">The sequence shown here is derived from an EMBL/GenBank/DDBJ whole genome shotgun (WGS) entry which is preliminary data.</text>
</comment>
<organism evidence="2">
    <name type="scientific">Tanacetum cinerariifolium</name>
    <name type="common">Dalmatian daisy</name>
    <name type="synonym">Chrysanthemum cinerariifolium</name>
    <dbReference type="NCBI Taxonomy" id="118510"/>
    <lineage>
        <taxon>Eukaryota</taxon>
        <taxon>Viridiplantae</taxon>
        <taxon>Streptophyta</taxon>
        <taxon>Embryophyta</taxon>
        <taxon>Tracheophyta</taxon>
        <taxon>Spermatophyta</taxon>
        <taxon>Magnoliopsida</taxon>
        <taxon>eudicotyledons</taxon>
        <taxon>Gunneridae</taxon>
        <taxon>Pentapetalae</taxon>
        <taxon>asterids</taxon>
        <taxon>campanulids</taxon>
        <taxon>Asterales</taxon>
        <taxon>Asteraceae</taxon>
        <taxon>Asteroideae</taxon>
        <taxon>Anthemideae</taxon>
        <taxon>Anthemidinae</taxon>
        <taxon>Tanacetum</taxon>
    </lineage>
</organism>
<name>A0A6L2KGF8_TANCI</name>
<dbReference type="EMBL" id="BKCJ010002423">
    <property type="protein sequence ID" value="GEU48456.1"/>
    <property type="molecule type" value="Genomic_DNA"/>
</dbReference>
<feature type="compositionally biased region" description="Basic and acidic residues" evidence="1">
    <location>
        <begin position="223"/>
        <end position="247"/>
    </location>
</feature>
<sequence>MWVPLPKEIFHVDASTQRDTFMWVPLPKEILSCRCLYPKRYFHVGASTQEDTFMWVPLPEEILLCGCLYPKRYFHVGVSTQRDTFMWVPLPKEILSYGCLYPKIMLCGCLYSKIMYADETVYEERGDKVKRAATTAASLDAEQDSEDAEIQERYGHDTEINNASTSITTASINILTDEPVTTVSAPITSADVYVNTVEPSTPSTTVIEDKDLTISHTLMKMRCEKSKEKAKERISKAKERKSKEKSSKTATRPTRGVIIKEASETTIRPTVPPQQKFDPKDKGKGKMVEPEKPLKKKVQIELDEKIMIYLKDYKHNSKENCLLENRAEGSETRAEGSSKKAREKLESNKFKKQKLDEKVEAEEDNDQEASHMKWYMKIVPDDEIINREDLETLWKLVKAKYGNTRPKEAYERVLWGDLKVMFEPDIESEAAAEHPLHGSRRHVAGDSCNMSLGKTIDEPTFSLTENVAGLVLSPGKRPGIQSPWSLPRRSIPCDMSLGKTIPDDMSPAKVLECRRGTLRML</sequence>
<protein>
    <submittedName>
        <fullName evidence="2">Uncharacterized protein</fullName>
    </submittedName>
</protein>
<feature type="region of interest" description="Disordered" evidence="1">
    <location>
        <begin position="223"/>
        <end position="252"/>
    </location>
</feature>
<evidence type="ECO:0000313" key="2">
    <source>
        <dbReference type="EMBL" id="GEU48456.1"/>
    </source>
</evidence>
<feature type="region of interest" description="Disordered" evidence="1">
    <location>
        <begin position="326"/>
        <end position="349"/>
    </location>
</feature>
<accession>A0A6L2KGF8</accession>